<dbReference type="OrthoDB" id="8883818at2759"/>
<dbReference type="EMBL" id="CP000584">
    <property type="protein sequence ID" value="ABO95619.1"/>
    <property type="molecule type" value="Genomic_DNA"/>
</dbReference>
<feature type="compositionally biased region" description="Basic and acidic residues" evidence="2">
    <location>
        <begin position="83"/>
        <end position="92"/>
    </location>
</feature>
<dbReference type="SMART" id="SM00320">
    <property type="entry name" value="WD40"/>
    <property type="match status" value="9"/>
</dbReference>
<dbReference type="Gramene" id="ABO95619">
    <property type="protein sequence ID" value="ABO95619"/>
    <property type="gene ID" value="OSTLU_31328"/>
</dbReference>
<accession>A4RWG1</accession>
<dbReference type="PROSITE" id="PS51257">
    <property type="entry name" value="PROKAR_LIPOPROTEIN"/>
    <property type="match status" value="1"/>
</dbReference>
<evidence type="ECO:0000256" key="2">
    <source>
        <dbReference type="SAM" id="MobiDB-lite"/>
    </source>
</evidence>
<dbReference type="KEGG" id="olu:OSTLU_31328"/>
<dbReference type="InterPro" id="IPR001680">
    <property type="entry name" value="WD40_rpt"/>
</dbReference>
<dbReference type="PANTHER" id="PTHR45086:SF1">
    <property type="entry name" value="WD REPEAT-CONTAINING PROTEIN PCN"/>
    <property type="match status" value="1"/>
</dbReference>
<feature type="region of interest" description="Disordered" evidence="2">
    <location>
        <begin position="83"/>
        <end position="103"/>
    </location>
</feature>
<proteinExistence type="predicted"/>
<dbReference type="eggNOG" id="KOG2048">
    <property type="taxonomic scope" value="Eukaryota"/>
</dbReference>
<evidence type="ECO:0000256" key="1">
    <source>
        <dbReference type="PROSITE-ProRule" id="PRU00221"/>
    </source>
</evidence>
<name>A4RWG1_OSTLU</name>
<keyword evidence="1" id="KW-0853">WD repeat</keyword>
<dbReference type="InterPro" id="IPR015943">
    <property type="entry name" value="WD40/YVTN_repeat-like_dom_sf"/>
</dbReference>
<dbReference type="OMA" id="STYITEW"/>
<dbReference type="RefSeq" id="XP_001417326.1">
    <property type="nucleotide sequence ID" value="XM_001417289.1"/>
</dbReference>
<organism evidence="3 4">
    <name type="scientific">Ostreococcus lucimarinus (strain CCE9901)</name>
    <dbReference type="NCBI Taxonomy" id="436017"/>
    <lineage>
        <taxon>Eukaryota</taxon>
        <taxon>Viridiplantae</taxon>
        <taxon>Chlorophyta</taxon>
        <taxon>Mamiellophyceae</taxon>
        <taxon>Mamiellales</taxon>
        <taxon>Bathycoccaceae</taxon>
        <taxon>Ostreococcus</taxon>
    </lineage>
</organism>
<dbReference type="PROSITE" id="PS50082">
    <property type="entry name" value="WD_REPEATS_2"/>
    <property type="match status" value="2"/>
</dbReference>
<dbReference type="SUPFAM" id="SSF101898">
    <property type="entry name" value="NHL repeat"/>
    <property type="match status" value="1"/>
</dbReference>
<dbReference type="GeneID" id="5001522"/>
<dbReference type="PANTHER" id="PTHR45086">
    <property type="entry name" value="WD REPEAT-CONTAINING PROTEIN PCN"/>
    <property type="match status" value="1"/>
</dbReference>
<dbReference type="SUPFAM" id="SSF50998">
    <property type="entry name" value="Quinoprotein alcohol dehydrogenase-like"/>
    <property type="match status" value="1"/>
</dbReference>
<sequence length="807" mass="86605">MLELHRGRFVEWTPSAVTALAVAPGGALVACARESGAIEAYDGEWRCVARVPGSADAATSALAWCEAFADDDGATTRDEEAAAAATKKEERRRERRRRGGADARRATLLSASLDGRVRAWDLATGRTTSETDSRGGAIWAMEAQPRTRTRRGDAQLVAIACDDGCARVLTMVAGKDVGSGLAHKRAFLRVQGRLLSLAWHPSEPLLACGSSRGAAHVMDCVNYNELMRVSVCNIPHGAHGILNAGDEHCVWALKYLPDGTLVTGDSDGAVTFWDGKFSTELVRYQQHKADVLALATTPSGNKVFASGVDSQVAEFEKLDEHLDKEEGYNQWTYTTSKRPHTHDVRALAMLTTGADDEDGILISGGNDAQLLAYNAGSFRKQHPVRVVSVPQRTPISITSVGGPNPPLLLAEHAKWLDIWRIGESRKRADKKEGTMKLASAPAHVLRAELAGTRHILCSAISPNGKMIAVSDVHSLRLFDIQSPKEGDDDLTWSIRRQEPPAGVTSAQLLAFAPDGKHLTAVSNSGAVYVIDLEDWVVSNVLKSHLPKQSAAAEALAEAVRQSSQGVETVTANDIAVPVVSHLRVSSDNQWLVVVTARGGDEAERAVDGLAPSFGGGVHVYNFDTMKLHVSLPPPKTHALWPPISSVAVSADGVLALAGPSNALFTYDIDSVKPTKWSAALADAGVDAPTALREMPGQICGLSFDPKSKKSVLLAHTPTAIARVDLNAKITDDATTTSKKKRRRERERGAPENYATSDAPGGVRVVKLDNPCLYLGYAGVNKALLIERPWADVLKSLAQPLYRHRFGT</sequence>
<feature type="repeat" description="WD" evidence="1">
    <location>
        <begin position="243"/>
        <end position="274"/>
    </location>
</feature>
<reference evidence="3 4" key="1">
    <citation type="journal article" date="2007" name="Proc. Natl. Acad. Sci. U.S.A.">
        <title>The tiny eukaryote Ostreococcus provides genomic insights into the paradox of plankton speciation.</title>
        <authorList>
            <person name="Palenik B."/>
            <person name="Grimwood J."/>
            <person name="Aerts A."/>
            <person name="Rouze P."/>
            <person name="Salamov A."/>
            <person name="Putnam N."/>
            <person name="Dupont C."/>
            <person name="Jorgensen R."/>
            <person name="Derelle E."/>
            <person name="Rombauts S."/>
            <person name="Zhou K."/>
            <person name="Otillar R."/>
            <person name="Merchant S.S."/>
            <person name="Podell S."/>
            <person name="Gaasterland T."/>
            <person name="Napoli C."/>
            <person name="Gendler K."/>
            <person name="Manuell A."/>
            <person name="Tai V."/>
            <person name="Vallon O."/>
            <person name="Piganeau G."/>
            <person name="Jancek S."/>
            <person name="Heijde M."/>
            <person name="Jabbari K."/>
            <person name="Bowler C."/>
            <person name="Lohr M."/>
            <person name="Robbens S."/>
            <person name="Werner G."/>
            <person name="Dubchak I."/>
            <person name="Pazour G.J."/>
            <person name="Ren Q."/>
            <person name="Paulsen I."/>
            <person name="Delwiche C."/>
            <person name="Schmutz J."/>
            <person name="Rokhsar D."/>
            <person name="Van de Peer Y."/>
            <person name="Moreau H."/>
            <person name="Grigoriev I.V."/>
        </authorList>
    </citation>
    <scope>NUCLEOTIDE SEQUENCE [LARGE SCALE GENOMIC DNA]</scope>
    <source>
        <strain evidence="3 4">CCE9901</strain>
    </source>
</reference>
<dbReference type="GO" id="GO:0035266">
    <property type="term" value="P:meristem growth"/>
    <property type="evidence" value="ECO:0007669"/>
    <property type="project" value="InterPro"/>
</dbReference>
<feature type="repeat" description="WD" evidence="1">
    <location>
        <begin position="108"/>
        <end position="130"/>
    </location>
</feature>
<evidence type="ECO:0000313" key="3">
    <source>
        <dbReference type="EMBL" id="ABO95619.1"/>
    </source>
</evidence>
<gene>
    <name evidence="3" type="ORF">OSTLU_31328</name>
</gene>
<keyword evidence="4" id="KW-1185">Reference proteome</keyword>
<dbReference type="Gene3D" id="2.130.10.10">
    <property type="entry name" value="YVTN repeat-like/Quinoprotein amine dehydrogenase"/>
    <property type="match status" value="3"/>
</dbReference>
<evidence type="ECO:0000313" key="4">
    <source>
        <dbReference type="Proteomes" id="UP000001568"/>
    </source>
</evidence>
<feature type="region of interest" description="Disordered" evidence="2">
    <location>
        <begin position="733"/>
        <end position="759"/>
    </location>
</feature>
<dbReference type="HOGENOM" id="CLU_002392_0_0_1"/>
<dbReference type="Proteomes" id="UP000001568">
    <property type="component" value="Chromosome 4"/>
</dbReference>
<protein>
    <submittedName>
        <fullName evidence="3">Uncharacterized protein</fullName>
    </submittedName>
</protein>
<dbReference type="GO" id="GO:0010073">
    <property type="term" value="P:meristem maintenance"/>
    <property type="evidence" value="ECO:0007669"/>
    <property type="project" value="InterPro"/>
</dbReference>
<dbReference type="Pfam" id="PF00400">
    <property type="entry name" value="WD40"/>
    <property type="match status" value="1"/>
</dbReference>
<dbReference type="InterPro" id="IPR011047">
    <property type="entry name" value="Quinoprotein_ADH-like_sf"/>
</dbReference>
<dbReference type="AlphaFoldDB" id="A4RWG1"/>
<dbReference type="STRING" id="436017.A4RWG1"/>
<dbReference type="InterPro" id="IPR044622">
    <property type="entry name" value="PCN"/>
</dbReference>